<gene>
    <name evidence="3" type="ORF">BSAL_39140</name>
</gene>
<keyword evidence="4" id="KW-1185">Reference proteome</keyword>
<sequence>MSLEYFASQKGAEMPSPSPSPTSGVSKIHVWMDLRCKYVVSAATAVVGFSQTPMNGESFVVPFVIGMSVVSVLIGKVLKKILRQARPGTARKDDHGMPSSHGLALAYLSWAAMLGLVTLRLAAVNSAHDGALWSSSLIPGVIALALGVYWSALRVVLGDHSLAQVLVGYGIGWASCVAVFVGNYYGMVLDLEHLGGRVDAVTTPTQRWAATRVAATGCSIMFVMIWKKWKKKDVIVVQRQEERNEALTTK</sequence>
<dbReference type="EMBL" id="CYKH01002080">
    <property type="protein sequence ID" value="CUG92742.1"/>
    <property type="molecule type" value="Genomic_DNA"/>
</dbReference>
<keyword evidence="1" id="KW-1133">Transmembrane helix</keyword>
<accession>A0A0S4JMP4</accession>
<dbReference type="InterPro" id="IPR000326">
    <property type="entry name" value="PAP2/HPO"/>
</dbReference>
<dbReference type="OMA" id="QGHHTVA"/>
<dbReference type="InterPro" id="IPR036938">
    <property type="entry name" value="PAP2/HPO_sf"/>
</dbReference>
<feature type="transmembrane region" description="Helical" evidence="1">
    <location>
        <begin position="131"/>
        <end position="153"/>
    </location>
</feature>
<keyword evidence="1 3" id="KW-0812">Transmembrane</keyword>
<dbReference type="Proteomes" id="UP000051952">
    <property type="component" value="Unassembled WGS sequence"/>
</dbReference>
<organism evidence="3 4">
    <name type="scientific">Bodo saltans</name>
    <name type="common">Flagellated protozoan</name>
    <dbReference type="NCBI Taxonomy" id="75058"/>
    <lineage>
        <taxon>Eukaryota</taxon>
        <taxon>Discoba</taxon>
        <taxon>Euglenozoa</taxon>
        <taxon>Kinetoplastea</taxon>
        <taxon>Metakinetoplastina</taxon>
        <taxon>Eubodonida</taxon>
        <taxon>Bodonidae</taxon>
        <taxon>Bodo</taxon>
    </lineage>
</organism>
<proteinExistence type="predicted"/>
<feature type="transmembrane region" description="Helical" evidence="1">
    <location>
        <begin position="59"/>
        <end position="78"/>
    </location>
</feature>
<feature type="domain" description="Phosphatidic acid phosphatase type 2/haloperoxidase" evidence="2">
    <location>
        <begin position="60"/>
        <end position="180"/>
    </location>
</feature>
<dbReference type="AlphaFoldDB" id="A0A0S4JMP4"/>
<protein>
    <submittedName>
        <fullName evidence="3">Transmembrane protein, putative</fullName>
    </submittedName>
</protein>
<dbReference type="OrthoDB" id="302705at2759"/>
<dbReference type="SUPFAM" id="SSF48317">
    <property type="entry name" value="Acid phosphatase/Vanadium-dependent haloperoxidase"/>
    <property type="match status" value="1"/>
</dbReference>
<feature type="transmembrane region" description="Helical" evidence="1">
    <location>
        <begin position="165"/>
        <end position="187"/>
    </location>
</feature>
<reference evidence="4" key="1">
    <citation type="submission" date="2015-09" db="EMBL/GenBank/DDBJ databases">
        <authorList>
            <consortium name="Pathogen Informatics"/>
        </authorList>
    </citation>
    <scope>NUCLEOTIDE SEQUENCE [LARGE SCALE GENOMIC DNA]</scope>
    <source>
        <strain evidence="4">Lake Konstanz</strain>
    </source>
</reference>
<evidence type="ECO:0000259" key="2">
    <source>
        <dbReference type="SMART" id="SM00014"/>
    </source>
</evidence>
<dbReference type="VEuPathDB" id="TriTrypDB:BSAL_39140"/>
<name>A0A0S4JMP4_BODSA</name>
<evidence type="ECO:0000313" key="4">
    <source>
        <dbReference type="Proteomes" id="UP000051952"/>
    </source>
</evidence>
<feature type="transmembrane region" description="Helical" evidence="1">
    <location>
        <begin position="99"/>
        <end position="119"/>
    </location>
</feature>
<feature type="transmembrane region" description="Helical" evidence="1">
    <location>
        <begin position="207"/>
        <end position="226"/>
    </location>
</feature>
<dbReference type="SMART" id="SM00014">
    <property type="entry name" value="acidPPc"/>
    <property type="match status" value="1"/>
</dbReference>
<keyword evidence="1" id="KW-0472">Membrane</keyword>
<evidence type="ECO:0000313" key="3">
    <source>
        <dbReference type="EMBL" id="CUG92742.1"/>
    </source>
</evidence>
<evidence type="ECO:0000256" key="1">
    <source>
        <dbReference type="SAM" id="Phobius"/>
    </source>
</evidence>